<dbReference type="AlphaFoldDB" id="A0A6M4G4B8"/>
<sequence length="57" mass="5749">MIDRLKSVCGKIGAAAIWLWHLPPVRSVIATNIIRIAGGGAIGSIIVAIADGLANGG</sequence>
<evidence type="ECO:0000313" key="1">
    <source>
        <dbReference type="EMBL" id="QJR02081.1"/>
    </source>
</evidence>
<accession>A0A6M4G4B8</accession>
<name>A0A6M4G4B8_SPHYA</name>
<organism evidence="1 2">
    <name type="scientific">Sphingobium yanoikuyae</name>
    <name type="common">Sphingomonas yanoikuyae</name>
    <dbReference type="NCBI Taxonomy" id="13690"/>
    <lineage>
        <taxon>Bacteria</taxon>
        <taxon>Pseudomonadati</taxon>
        <taxon>Pseudomonadota</taxon>
        <taxon>Alphaproteobacteria</taxon>
        <taxon>Sphingomonadales</taxon>
        <taxon>Sphingomonadaceae</taxon>
        <taxon>Sphingobium</taxon>
    </lineage>
</organism>
<dbReference type="EMBL" id="CP053021">
    <property type="protein sequence ID" value="QJR02081.1"/>
    <property type="molecule type" value="Genomic_DNA"/>
</dbReference>
<dbReference type="Proteomes" id="UP000502611">
    <property type="component" value="Chromosome"/>
</dbReference>
<proteinExistence type="predicted"/>
<evidence type="ECO:0000313" key="2">
    <source>
        <dbReference type="Proteomes" id="UP000502611"/>
    </source>
</evidence>
<gene>
    <name evidence="1" type="ORF">HH800_07620</name>
</gene>
<protein>
    <submittedName>
        <fullName evidence="1">Uncharacterized protein</fullName>
    </submittedName>
</protein>
<dbReference type="RefSeq" id="WP_169860702.1">
    <property type="nucleotide sequence ID" value="NZ_CP053021.1"/>
</dbReference>
<reference evidence="1 2" key="1">
    <citation type="submission" date="2020-04" db="EMBL/GenBank/DDBJ databases">
        <title>The Whole Genome Analysis of High salt-tolerant Sphingobium yanoikuyae YC-XJ2 with Aryl organophosphorus flame retardants (aryl-OPFRs)-degrading capacity and characteristics of Related phosphotriesterase.</title>
        <authorList>
            <person name="Li X."/>
        </authorList>
    </citation>
    <scope>NUCLEOTIDE SEQUENCE [LARGE SCALE GENOMIC DNA]</scope>
    <source>
        <strain evidence="1 2">YC-XJ2</strain>
    </source>
</reference>